<dbReference type="EMBL" id="LNQE01001366">
    <property type="protein sequence ID" value="KUG18728.1"/>
    <property type="molecule type" value="Genomic_DNA"/>
</dbReference>
<feature type="transmembrane region" description="Helical" evidence="7">
    <location>
        <begin position="77"/>
        <end position="101"/>
    </location>
</feature>
<keyword evidence="6 7" id="KW-0472">Membrane</keyword>
<dbReference type="InterPro" id="IPR025966">
    <property type="entry name" value="OppC_N"/>
</dbReference>
<dbReference type="GO" id="GO:0005886">
    <property type="term" value="C:plasma membrane"/>
    <property type="evidence" value="ECO:0007669"/>
    <property type="project" value="UniProtKB-SubCell"/>
</dbReference>
<dbReference type="CDD" id="cd06261">
    <property type="entry name" value="TM_PBP2"/>
    <property type="match status" value="1"/>
</dbReference>
<feature type="domain" description="ABC transmembrane type-1" evidence="8">
    <location>
        <begin position="73"/>
        <end position="264"/>
    </location>
</feature>
<dbReference type="GO" id="GO:0055085">
    <property type="term" value="P:transmembrane transport"/>
    <property type="evidence" value="ECO:0007669"/>
    <property type="project" value="InterPro"/>
</dbReference>
<comment type="caution">
    <text evidence="9">The sequence shown here is derived from an EMBL/GenBank/DDBJ whole genome shotgun (WGS) entry which is preliminary data.</text>
</comment>
<feature type="transmembrane region" description="Helical" evidence="7">
    <location>
        <begin position="108"/>
        <end position="131"/>
    </location>
</feature>
<evidence type="ECO:0000256" key="1">
    <source>
        <dbReference type="ARBA" id="ARBA00004651"/>
    </source>
</evidence>
<evidence type="ECO:0000256" key="5">
    <source>
        <dbReference type="ARBA" id="ARBA00022989"/>
    </source>
</evidence>
<protein>
    <submittedName>
        <fullName evidence="9">Oligopeptide transport system permease protein oppc</fullName>
    </submittedName>
</protein>
<feature type="transmembrane region" description="Helical" evidence="7">
    <location>
        <begin position="137"/>
        <end position="155"/>
    </location>
</feature>
<feature type="transmembrane region" description="Helical" evidence="7">
    <location>
        <begin position="198"/>
        <end position="218"/>
    </location>
</feature>
<dbReference type="Pfam" id="PF12911">
    <property type="entry name" value="OppC_N"/>
    <property type="match status" value="1"/>
</dbReference>
<dbReference type="PANTHER" id="PTHR43386">
    <property type="entry name" value="OLIGOPEPTIDE TRANSPORT SYSTEM PERMEASE PROTEIN APPC"/>
    <property type="match status" value="1"/>
</dbReference>
<dbReference type="Pfam" id="PF00528">
    <property type="entry name" value="BPD_transp_1"/>
    <property type="match status" value="1"/>
</dbReference>
<reference evidence="9" key="1">
    <citation type="journal article" date="2015" name="Proc. Natl. Acad. Sci. U.S.A.">
        <title>Networks of energetic and metabolic interactions define dynamics in microbial communities.</title>
        <authorList>
            <person name="Embree M."/>
            <person name="Liu J.K."/>
            <person name="Al-Bassam M.M."/>
            <person name="Zengler K."/>
        </authorList>
    </citation>
    <scope>NUCLEOTIDE SEQUENCE</scope>
</reference>
<gene>
    <name evidence="9" type="ORF">ASZ90_011558</name>
</gene>
<dbReference type="PANTHER" id="PTHR43386:SF1">
    <property type="entry name" value="D,D-DIPEPTIDE TRANSPORT SYSTEM PERMEASE PROTEIN DDPC-RELATED"/>
    <property type="match status" value="1"/>
</dbReference>
<dbReference type="SUPFAM" id="SSF161098">
    <property type="entry name" value="MetI-like"/>
    <property type="match status" value="1"/>
</dbReference>
<comment type="subcellular location">
    <subcellularLocation>
        <location evidence="1">Cell membrane</location>
        <topology evidence="1">Multi-pass membrane protein</topology>
    </subcellularLocation>
</comment>
<feature type="transmembrane region" description="Helical" evidence="7">
    <location>
        <begin position="12"/>
        <end position="36"/>
    </location>
</feature>
<keyword evidence="2" id="KW-0813">Transport</keyword>
<evidence type="ECO:0000256" key="2">
    <source>
        <dbReference type="ARBA" id="ARBA00022448"/>
    </source>
</evidence>
<evidence type="ECO:0000259" key="8">
    <source>
        <dbReference type="PROSITE" id="PS50928"/>
    </source>
</evidence>
<keyword evidence="4 7" id="KW-0812">Transmembrane</keyword>
<evidence type="ECO:0000256" key="3">
    <source>
        <dbReference type="ARBA" id="ARBA00022475"/>
    </source>
</evidence>
<organism evidence="9">
    <name type="scientific">hydrocarbon metagenome</name>
    <dbReference type="NCBI Taxonomy" id="938273"/>
    <lineage>
        <taxon>unclassified sequences</taxon>
        <taxon>metagenomes</taxon>
        <taxon>ecological metagenomes</taxon>
    </lineage>
</organism>
<evidence type="ECO:0000256" key="7">
    <source>
        <dbReference type="SAM" id="Phobius"/>
    </source>
</evidence>
<name>A0A0W8FCX8_9ZZZZ</name>
<dbReference type="InterPro" id="IPR035906">
    <property type="entry name" value="MetI-like_sf"/>
</dbReference>
<dbReference type="Gene3D" id="1.10.3720.10">
    <property type="entry name" value="MetI-like"/>
    <property type="match status" value="1"/>
</dbReference>
<dbReference type="AlphaFoldDB" id="A0A0W8FCX8"/>
<evidence type="ECO:0000256" key="4">
    <source>
        <dbReference type="ARBA" id="ARBA00022692"/>
    </source>
</evidence>
<proteinExistence type="predicted"/>
<accession>A0A0W8FCX8</accession>
<dbReference type="InterPro" id="IPR050366">
    <property type="entry name" value="BP-dependent_transpt_permease"/>
</dbReference>
<feature type="transmembrane region" description="Helical" evidence="7">
    <location>
        <begin position="243"/>
        <end position="263"/>
    </location>
</feature>
<sequence length="276" mass="30075">MHPSIAGLVSHAPLRVAGLSILILFLSIALFAPLIAPYDPQETGSPYQPPNAEHRLGTNDIGQDILSELIYATRVSLAIGFMAGSISIIIGATLGMLAGYYRGRIEELVMAISDVVLLVPGLPLMIILAAYLSPSMWNIIFVVGLLWWCSTTRVVHSRVLQLREMPFVEAARSLGAGDGYIILHHILINCKEIIQAKLALAVASAMLTEASLSFLGLGDPLNISWGEMIHFAFSRGGFANDMWWWYLPPGLMICASVLGFVMISMEPERSQKALEL</sequence>
<keyword evidence="3" id="KW-1003">Cell membrane</keyword>
<dbReference type="PROSITE" id="PS50928">
    <property type="entry name" value="ABC_TM1"/>
    <property type="match status" value="1"/>
</dbReference>
<dbReference type="InterPro" id="IPR000515">
    <property type="entry name" value="MetI-like"/>
</dbReference>
<keyword evidence="5 7" id="KW-1133">Transmembrane helix</keyword>
<evidence type="ECO:0000256" key="6">
    <source>
        <dbReference type="ARBA" id="ARBA00023136"/>
    </source>
</evidence>
<evidence type="ECO:0000313" key="9">
    <source>
        <dbReference type="EMBL" id="KUG18728.1"/>
    </source>
</evidence>